<name>A0ABM1NHJ1_NICVS</name>
<gene>
    <name evidence="3" type="primary">LOC108569297</name>
</gene>
<dbReference type="InterPro" id="IPR032675">
    <property type="entry name" value="LRR_dom_sf"/>
</dbReference>
<sequence length="297" mass="35389">MDSNQNFIASMPGEILTKIFSFLPRRDRFICMCMCSQWKEAMDVPCLWKHMSVRLDVDFFEVSTIQLTIEFCKYIKSLELKFEYPEEPIQWINYKMMDITKRTYRFLSIFVNKNLQITRICFSNFCYFYRSKKILYYLSMFLRSQYKIKVISFNGSYFSKKSLIRILASSITANQCSIECLDIQNSYYEHEFHLPHLDILSSQLMITLTNLSNLVILKIDLESLINNGILDGFINGNCETLEYLDIRIAEHDVNNFTNSLIYPNSTWIKLQRKYENLKVSMVFCKCTHERSIFIKFR</sequence>
<dbReference type="SUPFAM" id="SSF52047">
    <property type="entry name" value="RNI-like"/>
    <property type="match status" value="1"/>
</dbReference>
<dbReference type="PROSITE" id="PS50181">
    <property type="entry name" value="FBOX"/>
    <property type="match status" value="1"/>
</dbReference>
<dbReference type="Gene3D" id="3.80.10.10">
    <property type="entry name" value="Ribonuclease Inhibitor"/>
    <property type="match status" value="1"/>
</dbReference>
<dbReference type="PANTHER" id="PTHR20933:SF4">
    <property type="entry name" value="F-BOX INVOLVED IN POLYQ PATHOGENESIS, ISOFORM A"/>
    <property type="match status" value="1"/>
</dbReference>
<dbReference type="Pfam" id="PF12937">
    <property type="entry name" value="F-box-like"/>
    <property type="match status" value="1"/>
</dbReference>
<evidence type="ECO:0000313" key="3">
    <source>
        <dbReference type="RefSeq" id="XP_017786291.1"/>
    </source>
</evidence>
<dbReference type="InterPro" id="IPR001810">
    <property type="entry name" value="F-box_dom"/>
</dbReference>
<dbReference type="InterPro" id="IPR036047">
    <property type="entry name" value="F-box-like_dom_sf"/>
</dbReference>
<dbReference type="SUPFAM" id="SSF81383">
    <property type="entry name" value="F-box domain"/>
    <property type="match status" value="1"/>
</dbReference>
<organism evidence="2 3">
    <name type="scientific">Nicrophorus vespilloides</name>
    <name type="common">Boreal carrion beetle</name>
    <dbReference type="NCBI Taxonomy" id="110193"/>
    <lineage>
        <taxon>Eukaryota</taxon>
        <taxon>Metazoa</taxon>
        <taxon>Ecdysozoa</taxon>
        <taxon>Arthropoda</taxon>
        <taxon>Hexapoda</taxon>
        <taxon>Insecta</taxon>
        <taxon>Pterygota</taxon>
        <taxon>Neoptera</taxon>
        <taxon>Endopterygota</taxon>
        <taxon>Coleoptera</taxon>
        <taxon>Polyphaga</taxon>
        <taxon>Staphyliniformia</taxon>
        <taxon>Silphidae</taxon>
        <taxon>Nicrophorinae</taxon>
        <taxon>Nicrophorus</taxon>
    </lineage>
</organism>
<dbReference type="SMART" id="SM00256">
    <property type="entry name" value="FBOX"/>
    <property type="match status" value="1"/>
</dbReference>
<dbReference type="GeneID" id="108569297"/>
<dbReference type="PANTHER" id="PTHR20933">
    <property type="entry name" value="F-BOX ONLY PROTEIN 33"/>
    <property type="match status" value="1"/>
</dbReference>
<feature type="domain" description="F-box" evidence="1">
    <location>
        <begin position="5"/>
        <end position="51"/>
    </location>
</feature>
<keyword evidence="2" id="KW-1185">Reference proteome</keyword>
<protein>
    <submittedName>
        <fullName evidence="3">F-box only protein 39-like</fullName>
    </submittedName>
</protein>
<evidence type="ECO:0000259" key="1">
    <source>
        <dbReference type="PROSITE" id="PS50181"/>
    </source>
</evidence>
<reference evidence="3" key="1">
    <citation type="submission" date="2025-08" db="UniProtKB">
        <authorList>
            <consortium name="RefSeq"/>
        </authorList>
    </citation>
    <scope>IDENTIFICATION</scope>
    <source>
        <tissue evidence="3">Whole Larva</tissue>
    </source>
</reference>
<dbReference type="Proteomes" id="UP000695000">
    <property type="component" value="Unplaced"/>
</dbReference>
<accession>A0ABM1NHJ1</accession>
<proteinExistence type="predicted"/>
<evidence type="ECO:0000313" key="2">
    <source>
        <dbReference type="Proteomes" id="UP000695000"/>
    </source>
</evidence>
<dbReference type="RefSeq" id="XP_017786291.1">
    <property type="nucleotide sequence ID" value="XM_017930802.1"/>
</dbReference>